<evidence type="ECO:0000313" key="1">
    <source>
        <dbReference type="EMBL" id="AAQ14648.1"/>
    </source>
</evidence>
<dbReference type="Proteomes" id="UP000009070">
    <property type="component" value="Segment"/>
</dbReference>
<reference evidence="1 2" key="1">
    <citation type="submission" date="2000-11" db="EMBL/GenBank/DDBJ databases">
        <title>Bacteriophage Felix O1: Genetic Characterization.</title>
        <authorList>
            <person name="Sriranganathan N."/>
            <person name="Whichard J.M."/>
            <person name="Pierson F.W."/>
            <person name="Kapur V."/>
            <person name="Weigt L.A."/>
        </authorList>
    </citation>
    <scope>NUCLEOTIDE SEQUENCE [LARGE SCALE GENOMIC DNA]</scope>
    <source>
        <strain evidence="1">Felix O1-VT1</strain>
    </source>
</reference>
<name>Q6KGM0_BPFO1</name>
<accession>Q6KGM0</accession>
<dbReference type="EMBL" id="AF320576">
    <property type="protein sequence ID" value="AAQ14648.1"/>
    <property type="molecule type" value="Genomic_DNA"/>
</dbReference>
<organismHost>
    <name type="scientific">Salmonella</name>
    <dbReference type="NCBI Taxonomy" id="590"/>
</organismHost>
<sequence>MAATMRLELTSSPVTGEYFLQLNYIAFIGVPCRSRTYRVSMTRDLQSPPLPSTG</sequence>
<keyword evidence="2" id="KW-1185">Reference proteome</keyword>
<proteinExistence type="predicted"/>
<protein>
    <submittedName>
        <fullName evidence="1">Uncharacterized protein</fullName>
    </submittedName>
</protein>
<organism evidence="1 2">
    <name type="scientific">Salmonella phage Felix O1 (isolate Felix O1-VT1)</name>
    <name type="common">Bacteriophage Felix O1</name>
    <dbReference type="NCBI Taxonomy" id="1283336"/>
    <lineage>
        <taxon>Viruses</taxon>
        <taxon>Duplodnaviria</taxon>
        <taxon>Heunggongvirae</taxon>
        <taxon>Uroviricota</taxon>
        <taxon>Caudoviricetes</taxon>
        <taxon>Andersonviridae</taxon>
        <taxon>Ounavirinae</taxon>
        <taxon>Felixounavirus</taxon>
        <taxon>Felixounavirus felixO1</taxon>
    </lineage>
</organism>
<evidence type="ECO:0000313" key="2">
    <source>
        <dbReference type="Proteomes" id="UP000009070"/>
    </source>
</evidence>